<protein>
    <submittedName>
        <fullName evidence="1">Uncharacterized protein</fullName>
    </submittedName>
</protein>
<reference evidence="1" key="1">
    <citation type="submission" date="2019-08" db="EMBL/GenBank/DDBJ databases">
        <authorList>
            <person name="Kucharzyk K."/>
            <person name="Murdoch R.W."/>
            <person name="Higgins S."/>
            <person name="Loffler F."/>
        </authorList>
    </citation>
    <scope>NUCLEOTIDE SEQUENCE</scope>
</reference>
<gene>
    <name evidence="1" type="ORF">SDC9_96832</name>
</gene>
<evidence type="ECO:0000313" key="1">
    <source>
        <dbReference type="EMBL" id="MPM50097.1"/>
    </source>
</evidence>
<dbReference type="EMBL" id="VSSQ01012812">
    <property type="protein sequence ID" value="MPM50097.1"/>
    <property type="molecule type" value="Genomic_DNA"/>
</dbReference>
<organism evidence="1">
    <name type="scientific">bioreactor metagenome</name>
    <dbReference type="NCBI Taxonomy" id="1076179"/>
    <lineage>
        <taxon>unclassified sequences</taxon>
        <taxon>metagenomes</taxon>
        <taxon>ecological metagenomes</taxon>
    </lineage>
</organism>
<comment type="caution">
    <text evidence="1">The sequence shown here is derived from an EMBL/GenBank/DDBJ whole genome shotgun (WGS) entry which is preliminary data.</text>
</comment>
<accession>A0A645AAR3</accession>
<sequence>MVPGDVGERRAGGLQHRSFLGLQCRARLDRQLLVRDEEEGQLVDRLRQTGEPLLDERGGTDQELLLVRCRRGRHVLRRLEERGDPRRQVLGAEQPDVGGVDRLALLVVEARRVRVDPADVERLGHLRHGEHVPVVADRPAEQGEVVHQTLREEAALAVLLQAGPLVTLGEPLVALAHHDRQVTEARGDPGADTDP</sequence>
<proteinExistence type="predicted"/>
<name>A0A645AAR3_9ZZZZ</name>
<dbReference type="AlphaFoldDB" id="A0A645AAR3"/>